<dbReference type="GeneID" id="27343873"/>
<evidence type="ECO:0000259" key="1">
    <source>
        <dbReference type="Pfam" id="PF06985"/>
    </source>
</evidence>
<evidence type="ECO:0000313" key="2">
    <source>
        <dbReference type="EMBL" id="KIW28812.1"/>
    </source>
</evidence>
<dbReference type="PANTHER" id="PTHR33112:SF16">
    <property type="entry name" value="HETEROKARYON INCOMPATIBILITY DOMAIN-CONTAINING PROTEIN"/>
    <property type="match status" value="1"/>
</dbReference>
<name>A0A0D2AU93_9EURO</name>
<protein>
    <recommendedName>
        <fullName evidence="1">Heterokaryon incompatibility domain-containing protein</fullName>
    </recommendedName>
</protein>
<keyword evidence="3" id="KW-1185">Reference proteome</keyword>
<gene>
    <name evidence="2" type="ORF">PV07_04679</name>
</gene>
<organism evidence="2 3">
    <name type="scientific">Cladophialophora immunda</name>
    <dbReference type="NCBI Taxonomy" id="569365"/>
    <lineage>
        <taxon>Eukaryota</taxon>
        <taxon>Fungi</taxon>
        <taxon>Dikarya</taxon>
        <taxon>Ascomycota</taxon>
        <taxon>Pezizomycotina</taxon>
        <taxon>Eurotiomycetes</taxon>
        <taxon>Chaetothyriomycetidae</taxon>
        <taxon>Chaetothyriales</taxon>
        <taxon>Herpotrichiellaceae</taxon>
        <taxon>Cladophialophora</taxon>
    </lineage>
</organism>
<evidence type="ECO:0000313" key="3">
    <source>
        <dbReference type="Proteomes" id="UP000054466"/>
    </source>
</evidence>
<dbReference type="PANTHER" id="PTHR33112">
    <property type="entry name" value="DOMAIN PROTEIN, PUTATIVE-RELATED"/>
    <property type="match status" value="1"/>
</dbReference>
<feature type="domain" description="Heterokaryon incompatibility" evidence="1">
    <location>
        <begin position="173"/>
        <end position="324"/>
    </location>
</feature>
<dbReference type="Proteomes" id="UP000054466">
    <property type="component" value="Unassembled WGS sequence"/>
</dbReference>
<dbReference type="RefSeq" id="XP_016249028.1">
    <property type="nucleotide sequence ID" value="XM_016391509.1"/>
</dbReference>
<sequence>MAEDVFDATDIMKTPKRYCRTCRKMLSTSSFPSEYHLSLSPHFPNLHKGQLFFHPDIRCELTPLCPLCSFLRKGLGKDFEPGTWPYFKAFAEPGDPAAAFVDLNPPNVDKSSAMVFEKSMCSLTHCLNKHKRCNSAAATQNPLLPTRVIDVGGNDPALVAKIHISTADERGAYCCLSYCWGEANQYLTTRQNLESTTKEIPKSQLAQTILDAMEATQRLGFRFLWVDALCIIQDSDEDKSTEINKMGAIFRNATLTIAAATARSATEGFLRTPRKELKSCAVRLRLPNNQIGTVFLSLRDYYFSSGSRTSEDNPLQTRGWALQEFLLSPKLLIFFNLDVVYCCQTNSKTYTDSHFSKTGFYLPRLPGEYLRST</sequence>
<dbReference type="STRING" id="569365.A0A0D2AU93"/>
<proteinExistence type="predicted"/>
<dbReference type="HOGENOM" id="CLU_741859_0_0_1"/>
<reference evidence="2 3" key="1">
    <citation type="submission" date="2015-01" db="EMBL/GenBank/DDBJ databases">
        <title>The Genome Sequence of Cladophialophora immunda CBS83496.</title>
        <authorList>
            <consortium name="The Broad Institute Genomics Platform"/>
            <person name="Cuomo C."/>
            <person name="de Hoog S."/>
            <person name="Gorbushina A."/>
            <person name="Stielow B."/>
            <person name="Teixiera M."/>
            <person name="Abouelleil A."/>
            <person name="Chapman S.B."/>
            <person name="Priest M."/>
            <person name="Young S.K."/>
            <person name="Wortman J."/>
            <person name="Nusbaum C."/>
            <person name="Birren B."/>
        </authorList>
    </citation>
    <scope>NUCLEOTIDE SEQUENCE [LARGE SCALE GENOMIC DNA]</scope>
    <source>
        <strain evidence="2 3">CBS 83496</strain>
    </source>
</reference>
<dbReference type="VEuPathDB" id="FungiDB:PV07_04679"/>
<dbReference type="AlphaFoldDB" id="A0A0D2AU93"/>
<dbReference type="InterPro" id="IPR010730">
    <property type="entry name" value="HET"/>
</dbReference>
<dbReference type="OrthoDB" id="4161705at2759"/>
<accession>A0A0D2AU93</accession>
<dbReference type="Pfam" id="PF06985">
    <property type="entry name" value="HET"/>
    <property type="match status" value="1"/>
</dbReference>
<dbReference type="EMBL" id="KN847042">
    <property type="protein sequence ID" value="KIW28812.1"/>
    <property type="molecule type" value="Genomic_DNA"/>
</dbReference>